<sequence length="257" mass="27388">MATHLFSGETPPVTSPRISFSHNLSQSDINQQRLLSLPVSSSVDFDFCIRQSNVDQSSSAEDLFSDGKILPIDPNLKHEPPLPPPQPLVNHAAKCDQDSNETVVSVLSESHDQKQKSGKSSFWQFKRSSSLNCGSVYVPTLCPIPLLSRSHSTGSASSPNKLSSSPREFQPNHKQHAHKKNSVPVVPIKQSKSSPSNGHQKIPLKKSGCGGGNGSGSMNGNGNGSGVGVNPLINVSSANLFGLGSIFSGNKEKNKKK</sequence>
<dbReference type="Proteomes" id="UP001237642">
    <property type="component" value="Unassembled WGS sequence"/>
</dbReference>
<feature type="region of interest" description="Disordered" evidence="1">
    <location>
        <begin position="100"/>
        <end position="121"/>
    </location>
</feature>
<organism evidence="2 3">
    <name type="scientific">Heracleum sosnowskyi</name>
    <dbReference type="NCBI Taxonomy" id="360622"/>
    <lineage>
        <taxon>Eukaryota</taxon>
        <taxon>Viridiplantae</taxon>
        <taxon>Streptophyta</taxon>
        <taxon>Embryophyta</taxon>
        <taxon>Tracheophyta</taxon>
        <taxon>Spermatophyta</taxon>
        <taxon>Magnoliopsida</taxon>
        <taxon>eudicotyledons</taxon>
        <taxon>Gunneridae</taxon>
        <taxon>Pentapetalae</taxon>
        <taxon>asterids</taxon>
        <taxon>campanulids</taxon>
        <taxon>Apiales</taxon>
        <taxon>Apiaceae</taxon>
        <taxon>Apioideae</taxon>
        <taxon>apioid superclade</taxon>
        <taxon>Tordylieae</taxon>
        <taxon>Tordyliinae</taxon>
        <taxon>Heracleum</taxon>
    </lineage>
</organism>
<evidence type="ECO:0000313" key="2">
    <source>
        <dbReference type="EMBL" id="KAK1363614.1"/>
    </source>
</evidence>
<dbReference type="AlphaFoldDB" id="A0AAD8HC35"/>
<reference evidence="2" key="1">
    <citation type="submission" date="2023-02" db="EMBL/GenBank/DDBJ databases">
        <title>Genome of toxic invasive species Heracleum sosnowskyi carries increased number of genes despite the absence of recent whole-genome duplications.</title>
        <authorList>
            <person name="Schelkunov M."/>
            <person name="Shtratnikova V."/>
            <person name="Makarenko M."/>
            <person name="Klepikova A."/>
            <person name="Omelchenko D."/>
            <person name="Novikova G."/>
            <person name="Obukhova E."/>
            <person name="Bogdanov V."/>
            <person name="Penin A."/>
            <person name="Logacheva M."/>
        </authorList>
    </citation>
    <scope>NUCLEOTIDE SEQUENCE</scope>
    <source>
        <strain evidence="2">Hsosn_3</strain>
        <tissue evidence="2">Leaf</tissue>
    </source>
</reference>
<dbReference type="GO" id="GO:0016301">
    <property type="term" value="F:kinase activity"/>
    <property type="evidence" value="ECO:0007669"/>
    <property type="project" value="UniProtKB-KW"/>
</dbReference>
<feature type="compositionally biased region" description="Low complexity" evidence="1">
    <location>
        <begin position="155"/>
        <end position="165"/>
    </location>
</feature>
<dbReference type="EMBL" id="JAUIZM010000009">
    <property type="protein sequence ID" value="KAK1363614.1"/>
    <property type="molecule type" value="Genomic_DNA"/>
</dbReference>
<feature type="region of interest" description="Disordered" evidence="1">
    <location>
        <begin position="149"/>
        <end position="229"/>
    </location>
</feature>
<dbReference type="PANTHER" id="PTHR36757:SF1">
    <property type="entry name" value="GENOME ASSEMBLY, CHROMOSOME: A04"/>
    <property type="match status" value="1"/>
</dbReference>
<gene>
    <name evidence="2" type="ORF">POM88_039175</name>
</gene>
<name>A0AAD8HC35_9APIA</name>
<evidence type="ECO:0000313" key="3">
    <source>
        <dbReference type="Proteomes" id="UP001237642"/>
    </source>
</evidence>
<feature type="compositionally biased region" description="Polar residues" evidence="1">
    <location>
        <begin position="190"/>
        <end position="199"/>
    </location>
</feature>
<evidence type="ECO:0000256" key="1">
    <source>
        <dbReference type="SAM" id="MobiDB-lite"/>
    </source>
</evidence>
<reference evidence="2" key="2">
    <citation type="submission" date="2023-05" db="EMBL/GenBank/DDBJ databases">
        <authorList>
            <person name="Schelkunov M.I."/>
        </authorList>
    </citation>
    <scope>NUCLEOTIDE SEQUENCE</scope>
    <source>
        <strain evidence="2">Hsosn_3</strain>
        <tissue evidence="2">Leaf</tissue>
    </source>
</reference>
<protein>
    <submittedName>
        <fullName evidence="2">Membrane-associated kinase regulator</fullName>
    </submittedName>
</protein>
<keyword evidence="2" id="KW-0418">Kinase</keyword>
<keyword evidence="2" id="KW-0808">Transferase</keyword>
<accession>A0AAD8HC35</accession>
<proteinExistence type="predicted"/>
<keyword evidence="3" id="KW-1185">Reference proteome</keyword>
<feature type="compositionally biased region" description="Gly residues" evidence="1">
    <location>
        <begin position="208"/>
        <end position="227"/>
    </location>
</feature>
<dbReference type="PANTHER" id="PTHR36757">
    <property type="entry name" value="BNAANNG22500D PROTEIN"/>
    <property type="match status" value="1"/>
</dbReference>
<comment type="caution">
    <text evidence="2">The sequence shown here is derived from an EMBL/GenBank/DDBJ whole genome shotgun (WGS) entry which is preliminary data.</text>
</comment>